<protein>
    <recommendedName>
        <fullName evidence="2">diguanylate cyclase</fullName>
        <ecNumber evidence="2">2.7.7.65</ecNumber>
    </recommendedName>
</protein>
<dbReference type="Gene3D" id="3.30.70.270">
    <property type="match status" value="1"/>
</dbReference>
<feature type="transmembrane region" description="Helical" evidence="5">
    <location>
        <begin position="283"/>
        <end position="301"/>
    </location>
</feature>
<dbReference type="InterPro" id="IPR029787">
    <property type="entry name" value="Nucleotide_cyclase"/>
</dbReference>
<dbReference type="InterPro" id="IPR019734">
    <property type="entry name" value="TPR_rpt"/>
</dbReference>
<comment type="caution">
    <text evidence="7">The sequence shown here is derived from an EMBL/GenBank/DDBJ whole genome shotgun (WGS) entry which is preliminary data.</text>
</comment>
<organism evidence="7 8">
    <name type="scientific">Pseudoxanthomonas broegbernensis</name>
    <dbReference type="NCBI Taxonomy" id="83619"/>
    <lineage>
        <taxon>Bacteria</taxon>
        <taxon>Pseudomonadati</taxon>
        <taxon>Pseudomonadota</taxon>
        <taxon>Gammaproteobacteria</taxon>
        <taxon>Lysobacterales</taxon>
        <taxon>Lysobacteraceae</taxon>
        <taxon>Pseudoxanthomonas</taxon>
    </lineage>
</organism>
<dbReference type="InterPro" id="IPR000160">
    <property type="entry name" value="GGDEF_dom"/>
</dbReference>
<feature type="domain" description="GGDEF" evidence="6">
    <location>
        <begin position="339"/>
        <end position="475"/>
    </location>
</feature>
<comment type="catalytic activity">
    <reaction evidence="3">
        <text>2 GTP = 3',3'-c-di-GMP + 2 diphosphate</text>
        <dbReference type="Rhea" id="RHEA:24898"/>
        <dbReference type="ChEBI" id="CHEBI:33019"/>
        <dbReference type="ChEBI" id="CHEBI:37565"/>
        <dbReference type="ChEBI" id="CHEBI:58805"/>
        <dbReference type="EC" id="2.7.7.65"/>
    </reaction>
</comment>
<keyword evidence="5" id="KW-1133">Transmembrane helix</keyword>
<dbReference type="EC" id="2.7.7.65" evidence="2"/>
<evidence type="ECO:0000256" key="4">
    <source>
        <dbReference type="SAM" id="MobiDB-lite"/>
    </source>
</evidence>
<name>A0A7V8GN65_9GAMM</name>
<comment type="cofactor">
    <cofactor evidence="1">
        <name>Mg(2+)</name>
        <dbReference type="ChEBI" id="CHEBI:18420"/>
    </cofactor>
</comment>
<feature type="compositionally biased region" description="Basic and acidic residues" evidence="4">
    <location>
        <begin position="514"/>
        <end position="542"/>
    </location>
</feature>
<dbReference type="NCBIfam" id="TIGR00254">
    <property type="entry name" value="GGDEF"/>
    <property type="match status" value="1"/>
</dbReference>
<dbReference type="Pfam" id="PF00990">
    <property type="entry name" value="GGDEF"/>
    <property type="match status" value="1"/>
</dbReference>
<dbReference type="SMART" id="SM00028">
    <property type="entry name" value="TPR"/>
    <property type="match status" value="5"/>
</dbReference>
<dbReference type="InterPro" id="IPR011990">
    <property type="entry name" value="TPR-like_helical_dom_sf"/>
</dbReference>
<dbReference type="InterPro" id="IPR043128">
    <property type="entry name" value="Rev_trsase/Diguanyl_cyclase"/>
</dbReference>
<dbReference type="Proteomes" id="UP000462066">
    <property type="component" value="Unassembled WGS sequence"/>
</dbReference>
<dbReference type="SUPFAM" id="SSF48452">
    <property type="entry name" value="TPR-like"/>
    <property type="match status" value="2"/>
</dbReference>
<dbReference type="EMBL" id="MWIP01000004">
    <property type="protein sequence ID" value="KAF1686918.1"/>
    <property type="molecule type" value="Genomic_DNA"/>
</dbReference>
<evidence type="ECO:0000256" key="5">
    <source>
        <dbReference type="SAM" id="Phobius"/>
    </source>
</evidence>
<evidence type="ECO:0000256" key="2">
    <source>
        <dbReference type="ARBA" id="ARBA00012528"/>
    </source>
</evidence>
<dbReference type="FunFam" id="3.30.70.270:FF:000001">
    <property type="entry name" value="Diguanylate cyclase domain protein"/>
    <property type="match status" value="1"/>
</dbReference>
<gene>
    <name evidence="7" type="ORF">B1992_05880</name>
</gene>
<reference evidence="7 8" key="1">
    <citation type="submission" date="2017-10" db="EMBL/GenBank/DDBJ databases">
        <title>Whole genome sequencing of Pseudoxanthomonas broegbernensis DSM 12573(T).</title>
        <authorList>
            <person name="Kumar S."/>
            <person name="Bansal K."/>
            <person name="Kaur A."/>
            <person name="Patil P."/>
            <person name="Sharma S."/>
            <person name="Patil P.B."/>
        </authorList>
    </citation>
    <scope>NUCLEOTIDE SEQUENCE [LARGE SCALE GENOMIC DNA]</scope>
    <source>
        <strain evidence="7 8">DSM 12573</strain>
    </source>
</reference>
<dbReference type="PROSITE" id="PS50887">
    <property type="entry name" value="GGDEF"/>
    <property type="match status" value="1"/>
</dbReference>
<keyword evidence="8" id="KW-1185">Reference proteome</keyword>
<sequence>MGDIARVNALLELARISEFLGQPRRAAARLDEALVLGERLGSPTVRLNALVNLANTHAFVLHDPAGAEPYFQQAIAIVQSVARPPLPQDAGLHLGYAASLLERRKLDEARVQVERAERILRSLPNADGLRSRAIGTRGLLELENGRYDQARLRLGEALTLQRRLGDRMGETASMLYLAKVDLKSGQPRQALADTAKVLEIAERGGGGPLLLVEALTQMAEVHEALGDSARAAEYSARLQALAGEAAAAQMDAPMARMRERAQAPARIADDLAWNRREFVRNSLLAVLALLVLAGGIALARLRRRQRRLIEAGATDPLTGLLNRREAGRRIEALEIGGQRRNAVLLVDVDRFKAINDQQGHVAGDEILVRIAAVLRACCDDDDIVARWGGEEFLVVRANTSQEAAFALAEHLRESIQRADALAGDGIEVTVSLGVASSPFFPGAQDGGWQEAVGLADRALYVAKHAGRNAWAGLWGLAEGRGVDLYSVRQNPEAALAQGWIAIGGNRPMSWSPVREGEPDASYRHAPLREGEERTPRRGGETG</sequence>
<accession>A0A7V8GN65</accession>
<evidence type="ECO:0000313" key="8">
    <source>
        <dbReference type="Proteomes" id="UP000462066"/>
    </source>
</evidence>
<evidence type="ECO:0000256" key="1">
    <source>
        <dbReference type="ARBA" id="ARBA00001946"/>
    </source>
</evidence>
<keyword evidence="5" id="KW-0472">Membrane</keyword>
<dbReference type="InterPro" id="IPR050469">
    <property type="entry name" value="Diguanylate_Cyclase"/>
</dbReference>
<evidence type="ECO:0000259" key="6">
    <source>
        <dbReference type="PROSITE" id="PS50887"/>
    </source>
</evidence>
<dbReference type="CDD" id="cd01949">
    <property type="entry name" value="GGDEF"/>
    <property type="match status" value="1"/>
</dbReference>
<dbReference type="PANTHER" id="PTHR45138">
    <property type="entry name" value="REGULATORY COMPONENTS OF SENSORY TRANSDUCTION SYSTEM"/>
    <property type="match status" value="1"/>
</dbReference>
<dbReference type="SUPFAM" id="SSF55073">
    <property type="entry name" value="Nucleotide cyclase"/>
    <property type="match status" value="1"/>
</dbReference>
<dbReference type="SMART" id="SM00267">
    <property type="entry name" value="GGDEF"/>
    <property type="match status" value="1"/>
</dbReference>
<evidence type="ECO:0000313" key="7">
    <source>
        <dbReference type="EMBL" id="KAF1686918.1"/>
    </source>
</evidence>
<keyword evidence="5" id="KW-0812">Transmembrane</keyword>
<feature type="region of interest" description="Disordered" evidence="4">
    <location>
        <begin position="510"/>
        <end position="542"/>
    </location>
</feature>
<dbReference type="PANTHER" id="PTHR45138:SF9">
    <property type="entry name" value="DIGUANYLATE CYCLASE DGCM-RELATED"/>
    <property type="match status" value="1"/>
</dbReference>
<proteinExistence type="predicted"/>
<dbReference type="GO" id="GO:0052621">
    <property type="term" value="F:diguanylate cyclase activity"/>
    <property type="evidence" value="ECO:0007669"/>
    <property type="project" value="UniProtKB-EC"/>
</dbReference>
<dbReference type="Gene3D" id="1.25.40.10">
    <property type="entry name" value="Tetratricopeptide repeat domain"/>
    <property type="match status" value="2"/>
</dbReference>
<evidence type="ECO:0000256" key="3">
    <source>
        <dbReference type="ARBA" id="ARBA00034247"/>
    </source>
</evidence>
<dbReference type="AlphaFoldDB" id="A0A7V8GN65"/>